<evidence type="ECO:0000313" key="3">
    <source>
        <dbReference type="Proteomes" id="UP001604336"/>
    </source>
</evidence>
<dbReference type="PANTHER" id="PTHR34064">
    <property type="entry name" value="OS04G0672300 PROTEIN"/>
    <property type="match status" value="1"/>
</dbReference>
<feature type="transmembrane region" description="Helical" evidence="1">
    <location>
        <begin position="165"/>
        <end position="183"/>
    </location>
</feature>
<dbReference type="EMBL" id="JBFOLK010000007">
    <property type="protein sequence ID" value="KAL2498817.1"/>
    <property type="molecule type" value="Genomic_DNA"/>
</dbReference>
<proteinExistence type="predicted"/>
<sequence length="225" mass="25382">MAVSSSKECQNVDSVVVLPDEGTARPEYESQLNVVRCMEPFNMLKSVVCVPTESNLQNANLKMDKANNYAPCILDVDIEKGKSENPNPSDESVEHLKTNDSFARTLQKEISLLTGGKFMQLLMNHCSELPKFTSGDKFLTERVYDTLTNRSRKYKRSASFNSRRVVLLFSVLSIMGTIVLIYLTLRMWLIGDGPAILCIVQIALRNVLPRVRSYYSHLIRPCKGI</sequence>
<dbReference type="Proteomes" id="UP001604336">
    <property type="component" value="Unassembled WGS sequence"/>
</dbReference>
<comment type="caution">
    <text evidence="2">The sequence shown here is derived from an EMBL/GenBank/DDBJ whole genome shotgun (WGS) entry which is preliminary data.</text>
</comment>
<keyword evidence="3" id="KW-1185">Reference proteome</keyword>
<accession>A0ABD1SGJ6</accession>
<dbReference type="AlphaFoldDB" id="A0ABD1SGJ6"/>
<keyword evidence="1" id="KW-0812">Transmembrane</keyword>
<keyword evidence="1" id="KW-0472">Membrane</keyword>
<protein>
    <submittedName>
        <fullName evidence="2">Uncharacterized protein</fullName>
    </submittedName>
</protein>
<gene>
    <name evidence="2" type="ORF">Adt_24367</name>
</gene>
<dbReference type="PANTHER" id="PTHR34064:SF5">
    <property type="entry name" value="PROTEIN, PUTATIVE-RELATED"/>
    <property type="match status" value="1"/>
</dbReference>
<organism evidence="2 3">
    <name type="scientific">Abeliophyllum distichum</name>
    <dbReference type="NCBI Taxonomy" id="126358"/>
    <lineage>
        <taxon>Eukaryota</taxon>
        <taxon>Viridiplantae</taxon>
        <taxon>Streptophyta</taxon>
        <taxon>Embryophyta</taxon>
        <taxon>Tracheophyta</taxon>
        <taxon>Spermatophyta</taxon>
        <taxon>Magnoliopsida</taxon>
        <taxon>eudicotyledons</taxon>
        <taxon>Gunneridae</taxon>
        <taxon>Pentapetalae</taxon>
        <taxon>asterids</taxon>
        <taxon>lamiids</taxon>
        <taxon>Lamiales</taxon>
        <taxon>Oleaceae</taxon>
        <taxon>Forsythieae</taxon>
        <taxon>Abeliophyllum</taxon>
    </lineage>
</organism>
<evidence type="ECO:0000256" key="1">
    <source>
        <dbReference type="SAM" id="Phobius"/>
    </source>
</evidence>
<keyword evidence="1" id="KW-1133">Transmembrane helix</keyword>
<reference evidence="3" key="1">
    <citation type="submission" date="2024-07" db="EMBL/GenBank/DDBJ databases">
        <title>Two chromosome-level genome assemblies of Korean endemic species Abeliophyllum distichum and Forsythia ovata (Oleaceae).</title>
        <authorList>
            <person name="Jang H."/>
        </authorList>
    </citation>
    <scope>NUCLEOTIDE SEQUENCE [LARGE SCALE GENOMIC DNA]</scope>
</reference>
<evidence type="ECO:0000313" key="2">
    <source>
        <dbReference type="EMBL" id="KAL2498817.1"/>
    </source>
</evidence>
<name>A0ABD1SGJ6_9LAMI</name>